<protein>
    <recommendedName>
        <fullName evidence="5">Yip1 domain-containing protein</fullName>
    </recommendedName>
</protein>
<keyword evidence="2" id="KW-0812">Transmembrane</keyword>
<feature type="region of interest" description="Disordered" evidence="1">
    <location>
        <begin position="1"/>
        <end position="27"/>
    </location>
</feature>
<evidence type="ECO:0000313" key="4">
    <source>
        <dbReference type="Proteomes" id="UP000635565"/>
    </source>
</evidence>
<dbReference type="Proteomes" id="UP000635565">
    <property type="component" value="Unassembled WGS sequence"/>
</dbReference>
<dbReference type="RefSeq" id="WP_201367501.1">
    <property type="nucleotide sequence ID" value="NZ_BNJJ01000058.1"/>
</dbReference>
<organism evidence="3 4">
    <name type="scientific">Dictyobacter formicarum</name>
    <dbReference type="NCBI Taxonomy" id="2778368"/>
    <lineage>
        <taxon>Bacteria</taxon>
        <taxon>Bacillati</taxon>
        <taxon>Chloroflexota</taxon>
        <taxon>Ktedonobacteria</taxon>
        <taxon>Ktedonobacterales</taxon>
        <taxon>Dictyobacteraceae</taxon>
        <taxon>Dictyobacter</taxon>
    </lineage>
</organism>
<sequence length="201" mass="22442">MDQDIEALKDDHQDDKTRDLQNHEATTPPIGTLMSGNRLVEGISILACGIFVSYAPSYIGTNAQWVNNVSKLSCILLCIVSFFIFRSEYKKYKIPIEVPGIIICMFVAPFFYYYASLFNTKEYIGFAQEVRSASFFACFVLVLTLPSVTLKIYYKITSKGNIIKNPDNIKSIAAVILGIITAVTAMIQFIQALLPFIGSVH</sequence>
<evidence type="ECO:0000256" key="1">
    <source>
        <dbReference type="SAM" id="MobiDB-lite"/>
    </source>
</evidence>
<feature type="transmembrane region" description="Helical" evidence="2">
    <location>
        <begin position="96"/>
        <end position="114"/>
    </location>
</feature>
<proteinExistence type="predicted"/>
<feature type="compositionally biased region" description="Basic and acidic residues" evidence="1">
    <location>
        <begin position="1"/>
        <end position="22"/>
    </location>
</feature>
<comment type="caution">
    <text evidence="3">The sequence shown here is derived from an EMBL/GenBank/DDBJ whole genome shotgun (WGS) entry which is preliminary data.</text>
</comment>
<feature type="transmembrane region" description="Helical" evidence="2">
    <location>
        <begin position="39"/>
        <end position="59"/>
    </location>
</feature>
<keyword evidence="2" id="KW-1133">Transmembrane helix</keyword>
<feature type="transmembrane region" description="Helical" evidence="2">
    <location>
        <begin position="65"/>
        <end position="84"/>
    </location>
</feature>
<dbReference type="EMBL" id="BNJJ01000058">
    <property type="protein sequence ID" value="GHO89938.1"/>
    <property type="molecule type" value="Genomic_DNA"/>
</dbReference>
<evidence type="ECO:0000256" key="2">
    <source>
        <dbReference type="SAM" id="Phobius"/>
    </source>
</evidence>
<feature type="transmembrane region" description="Helical" evidence="2">
    <location>
        <begin position="134"/>
        <end position="154"/>
    </location>
</feature>
<name>A0ABQ3VVU2_9CHLR</name>
<reference evidence="3 4" key="1">
    <citation type="journal article" date="2021" name="Int. J. Syst. Evol. Microbiol.">
        <title>Reticulibacter mediterranei gen. nov., sp. nov., within the new family Reticulibacteraceae fam. nov., and Ktedonospora formicarum gen. nov., sp. nov., Ktedonobacter robiniae sp. nov., Dictyobacter formicarum sp. nov. and Dictyobacter arantiisoli sp. nov., belonging to the class Ktedonobacteria.</title>
        <authorList>
            <person name="Yabe S."/>
            <person name="Zheng Y."/>
            <person name="Wang C.M."/>
            <person name="Sakai Y."/>
            <person name="Abe K."/>
            <person name="Yokota A."/>
            <person name="Donadio S."/>
            <person name="Cavaletti L."/>
            <person name="Monciardini P."/>
        </authorList>
    </citation>
    <scope>NUCLEOTIDE SEQUENCE [LARGE SCALE GENOMIC DNA]</scope>
    <source>
        <strain evidence="3 4">SOSP1-9</strain>
    </source>
</reference>
<accession>A0ABQ3VVU2</accession>
<keyword evidence="2" id="KW-0472">Membrane</keyword>
<evidence type="ECO:0000313" key="3">
    <source>
        <dbReference type="EMBL" id="GHO89938.1"/>
    </source>
</evidence>
<keyword evidence="4" id="KW-1185">Reference proteome</keyword>
<gene>
    <name evidence="3" type="ORF">KSZ_79440</name>
</gene>
<feature type="transmembrane region" description="Helical" evidence="2">
    <location>
        <begin position="175"/>
        <end position="197"/>
    </location>
</feature>
<evidence type="ECO:0008006" key="5">
    <source>
        <dbReference type="Google" id="ProtNLM"/>
    </source>
</evidence>